<dbReference type="PROSITE" id="PS50109">
    <property type="entry name" value="HIS_KIN"/>
    <property type="match status" value="1"/>
</dbReference>
<dbReference type="Gene3D" id="1.10.287.130">
    <property type="match status" value="1"/>
</dbReference>
<reference evidence="8 9" key="1">
    <citation type="submission" date="2020-03" db="EMBL/GenBank/DDBJ databases">
        <title>Genomic Encyclopedia of Type Strains, Phase III (KMG-III): the genomes of soil and plant-associated and newly described type strains.</title>
        <authorList>
            <person name="Whitman W."/>
        </authorList>
    </citation>
    <scope>NUCLEOTIDE SEQUENCE [LARGE SCALE GENOMIC DNA]</scope>
    <source>
        <strain evidence="8 9">CECT 8804</strain>
    </source>
</reference>
<dbReference type="SMART" id="SM00387">
    <property type="entry name" value="HATPase_c"/>
    <property type="match status" value="1"/>
</dbReference>
<evidence type="ECO:0000313" key="8">
    <source>
        <dbReference type="EMBL" id="NIJ07168.1"/>
    </source>
</evidence>
<feature type="domain" description="Histidine kinase" evidence="7">
    <location>
        <begin position="121"/>
        <end position="339"/>
    </location>
</feature>
<dbReference type="GO" id="GO:0004673">
    <property type="term" value="F:protein histidine kinase activity"/>
    <property type="evidence" value="ECO:0007669"/>
    <property type="project" value="UniProtKB-EC"/>
</dbReference>
<dbReference type="Pfam" id="PF00512">
    <property type="entry name" value="HisKA"/>
    <property type="match status" value="1"/>
</dbReference>
<evidence type="ECO:0000256" key="2">
    <source>
        <dbReference type="ARBA" id="ARBA00012438"/>
    </source>
</evidence>
<dbReference type="CDD" id="cd00082">
    <property type="entry name" value="HisKA"/>
    <property type="match status" value="1"/>
</dbReference>
<dbReference type="SUPFAM" id="SSF47384">
    <property type="entry name" value="Homodimeric domain of signal transducing histidine kinase"/>
    <property type="match status" value="1"/>
</dbReference>
<dbReference type="InterPro" id="IPR036890">
    <property type="entry name" value="HATPase_C_sf"/>
</dbReference>
<dbReference type="RefSeq" id="WP_167071972.1">
    <property type="nucleotide sequence ID" value="NZ_JAAOZC010000001.1"/>
</dbReference>
<dbReference type="PANTHER" id="PTHR45453">
    <property type="entry name" value="PHOSPHATE REGULON SENSOR PROTEIN PHOR"/>
    <property type="match status" value="1"/>
</dbReference>
<evidence type="ECO:0000259" key="7">
    <source>
        <dbReference type="PROSITE" id="PS50109"/>
    </source>
</evidence>
<accession>A0ABX0TNR6</accession>
<keyword evidence="4 8" id="KW-0808">Transferase</keyword>
<comment type="catalytic activity">
    <reaction evidence="1">
        <text>ATP + protein L-histidine = ADP + protein N-phospho-L-histidine.</text>
        <dbReference type="EC" id="2.7.13.3"/>
    </reaction>
</comment>
<comment type="caution">
    <text evidence="8">The sequence shown here is derived from an EMBL/GenBank/DDBJ whole genome shotgun (WGS) entry which is preliminary data.</text>
</comment>
<dbReference type="InterPro" id="IPR005467">
    <property type="entry name" value="His_kinase_dom"/>
</dbReference>
<keyword evidence="9" id="KW-1185">Reference proteome</keyword>
<dbReference type="EC" id="2.7.13.3" evidence="2"/>
<evidence type="ECO:0000256" key="1">
    <source>
        <dbReference type="ARBA" id="ARBA00000085"/>
    </source>
</evidence>
<sequence>MAHAGKIVTVEEDMPALLDAFDMPLLLIDGFTVERANAAARRLLGTYVEGEDLRLAIRHPDATGLLSGSGEGSAQLGGLGDPERRWEMEVRPLGQSRRLVRLIDHSQAAAAERMRTDFVANASHELRTPLATLMGFIETLEEANGTNDAAIRMRFLGIMGGEARRMQRLIDDLMSLSRIEADRYVRPRESIDLASTVRVACAEIEAGGIAGGRLRLTLPDSPLLARADSSQISQLIHNIVGNALKYGREGGEVKVTLQADDGSALLLVEDEGEGISRDHLPRLTERFYRVDAGRSRAVGGTGLGLAIVKHIVERHRGRLDIASTPGIGTRVSVVLPRDAEIL</sequence>
<dbReference type="InterPro" id="IPR003594">
    <property type="entry name" value="HATPase_dom"/>
</dbReference>
<dbReference type="SUPFAM" id="SSF55874">
    <property type="entry name" value="ATPase domain of HSP90 chaperone/DNA topoisomerase II/histidine kinase"/>
    <property type="match status" value="1"/>
</dbReference>
<keyword evidence="6" id="KW-0902">Two-component regulatory system</keyword>
<dbReference type="EMBL" id="JAAOZC010000001">
    <property type="protein sequence ID" value="NIJ07168.1"/>
    <property type="molecule type" value="Genomic_DNA"/>
</dbReference>
<keyword evidence="5 8" id="KW-0418">Kinase</keyword>
<evidence type="ECO:0000256" key="4">
    <source>
        <dbReference type="ARBA" id="ARBA00022679"/>
    </source>
</evidence>
<dbReference type="InterPro" id="IPR004358">
    <property type="entry name" value="Sig_transdc_His_kin-like_C"/>
</dbReference>
<dbReference type="Proteomes" id="UP000727456">
    <property type="component" value="Unassembled WGS sequence"/>
</dbReference>
<dbReference type="Pfam" id="PF02518">
    <property type="entry name" value="HATPase_c"/>
    <property type="match status" value="1"/>
</dbReference>
<dbReference type="SMART" id="SM00388">
    <property type="entry name" value="HisKA"/>
    <property type="match status" value="1"/>
</dbReference>
<gene>
    <name evidence="8" type="ORF">FHS31_000750</name>
</gene>
<dbReference type="InterPro" id="IPR050351">
    <property type="entry name" value="BphY/WalK/GraS-like"/>
</dbReference>
<dbReference type="InterPro" id="IPR036097">
    <property type="entry name" value="HisK_dim/P_sf"/>
</dbReference>
<protein>
    <recommendedName>
        <fullName evidence="2">histidine kinase</fullName>
        <ecNumber evidence="2">2.7.13.3</ecNumber>
    </recommendedName>
</protein>
<name>A0ABX0TNR6_9SPHN</name>
<evidence type="ECO:0000313" key="9">
    <source>
        <dbReference type="Proteomes" id="UP000727456"/>
    </source>
</evidence>
<dbReference type="InterPro" id="IPR003661">
    <property type="entry name" value="HisK_dim/P_dom"/>
</dbReference>
<organism evidence="8 9">
    <name type="scientific">Sphingomonas vulcanisoli</name>
    <dbReference type="NCBI Taxonomy" id="1658060"/>
    <lineage>
        <taxon>Bacteria</taxon>
        <taxon>Pseudomonadati</taxon>
        <taxon>Pseudomonadota</taxon>
        <taxon>Alphaproteobacteria</taxon>
        <taxon>Sphingomonadales</taxon>
        <taxon>Sphingomonadaceae</taxon>
        <taxon>Sphingomonas</taxon>
    </lineage>
</organism>
<evidence type="ECO:0000256" key="5">
    <source>
        <dbReference type="ARBA" id="ARBA00022777"/>
    </source>
</evidence>
<dbReference type="PANTHER" id="PTHR45453:SF1">
    <property type="entry name" value="PHOSPHATE REGULON SENSOR PROTEIN PHOR"/>
    <property type="match status" value="1"/>
</dbReference>
<dbReference type="PRINTS" id="PR00344">
    <property type="entry name" value="BCTRLSENSOR"/>
</dbReference>
<proteinExistence type="predicted"/>
<keyword evidence="3" id="KW-0597">Phosphoprotein</keyword>
<evidence type="ECO:0000256" key="3">
    <source>
        <dbReference type="ARBA" id="ARBA00022553"/>
    </source>
</evidence>
<evidence type="ECO:0000256" key="6">
    <source>
        <dbReference type="ARBA" id="ARBA00023012"/>
    </source>
</evidence>
<dbReference type="Gene3D" id="3.30.565.10">
    <property type="entry name" value="Histidine kinase-like ATPase, C-terminal domain"/>
    <property type="match status" value="1"/>
</dbReference>